<keyword evidence="6 12" id="KW-1133">Transmembrane helix</keyword>
<evidence type="ECO:0000256" key="5">
    <source>
        <dbReference type="ARBA" id="ARBA00022824"/>
    </source>
</evidence>
<evidence type="ECO:0000256" key="7">
    <source>
        <dbReference type="ARBA" id="ARBA00023006"/>
    </source>
</evidence>
<dbReference type="CDD" id="cd06257">
    <property type="entry name" value="DnaJ"/>
    <property type="match status" value="1"/>
</dbReference>
<sequence>MKWAAQLFVFSIYAALIRALEDPYKVLGIHKSATVPEIRKAYKQLAKEWHPDKNDDPTAEDKFVEITQAYDLLTDPERRKLYDTLGRVEESRPRRDPQYRRFDPFDEIFAGTGYRFHFTDRDITLFHKLSITSRAFENIIVPKSFRTPHLLLFYSDWCFACLQVEPIWRRIMEELEPIGVGIATVHSEHEKALARKVGIHSLPCLVLLSDGRASVYKESLFSVQKVVEFVRNKMPYKMVATINDDNVDVFLSGWSDNKVRALVFQRTESIRLRYLLTAFYHRDRVAFGFVGPGKSTEGVRSRYQVSPDQDSLLVFNEITERPVASVTMADIPMHTMHDVINNNNFLLLPRLSSQALLDALCPPGGVPQTRKRLCVVLVCQDTPNHDPHRQTLRRFASESHYAKDRVRFVYVYQERQPDFINALTSGKDSPIEPLLHVAILCRRDMSHVKYEWLSGQENWESYNNTKQRLESAIDRVLHTTQSLLNEAVIGELIDEHTQGIVSRIFTKLLLTAEYLNENIGKEHILPIVSILVTVLVIVLAGYFMSYLIKLKNCKKKGSLGSNSGSSGLTGCYTPQLKLHDMRAETYNGLVRLLRPGCRTILLLVDTQSKPHLLPKFHKVVWPYRKNKTLMFATLNLDRGVVWYREVLAQSLAEPRELKINPRNCIGTVLSLNGLRKYFCMYHAKHPECGAGRGSKRIKNMSKQIGIDPAGAFMGFDDTTSESEVSDVEQGSLQTKGDKYGDVIFMENLLDGLPNWLDRLFEGTTHRYYVNYWPDFPAK</sequence>
<feature type="domain" description="J" evidence="14">
    <location>
        <begin position="22"/>
        <end position="86"/>
    </location>
</feature>
<dbReference type="PROSITE" id="PS50076">
    <property type="entry name" value="DNAJ_2"/>
    <property type="match status" value="1"/>
</dbReference>
<organism evidence="15 16">
    <name type="scientific">Ranatra chinensis</name>
    <dbReference type="NCBI Taxonomy" id="642074"/>
    <lineage>
        <taxon>Eukaryota</taxon>
        <taxon>Metazoa</taxon>
        <taxon>Ecdysozoa</taxon>
        <taxon>Arthropoda</taxon>
        <taxon>Hexapoda</taxon>
        <taxon>Insecta</taxon>
        <taxon>Pterygota</taxon>
        <taxon>Neoptera</taxon>
        <taxon>Paraneoptera</taxon>
        <taxon>Hemiptera</taxon>
        <taxon>Heteroptera</taxon>
        <taxon>Panheteroptera</taxon>
        <taxon>Nepomorpha</taxon>
        <taxon>Nepidae</taxon>
        <taxon>Ranatrinae</taxon>
        <taxon>Ranatra</taxon>
    </lineage>
</organism>
<dbReference type="Pfam" id="PF00085">
    <property type="entry name" value="Thioredoxin"/>
    <property type="match status" value="1"/>
</dbReference>
<comment type="subcellular location">
    <subcellularLocation>
        <location evidence="1">Endoplasmic reticulum membrane</location>
        <topology evidence="1">Single-pass type IV membrane protein</topology>
    </subcellularLocation>
</comment>
<evidence type="ECO:0000256" key="11">
    <source>
        <dbReference type="ARBA" id="ARBA00035043"/>
    </source>
</evidence>
<evidence type="ECO:0000256" key="9">
    <source>
        <dbReference type="ARBA" id="ARBA00023180"/>
    </source>
</evidence>
<reference evidence="15 16" key="1">
    <citation type="submission" date="2024-07" db="EMBL/GenBank/DDBJ databases">
        <title>Chromosome-level genome assembly of the water stick insect Ranatra chinensis (Heteroptera: Nepidae).</title>
        <authorList>
            <person name="Liu X."/>
        </authorList>
    </citation>
    <scope>NUCLEOTIDE SEQUENCE [LARGE SCALE GENOMIC DNA]</scope>
    <source>
        <strain evidence="15">Cailab_2021Rc</strain>
        <tissue evidence="15">Muscle</tissue>
    </source>
</reference>
<dbReference type="InterPro" id="IPR013766">
    <property type="entry name" value="Thioredoxin_domain"/>
</dbReference>
<keyword evidence="8 12" id="KW-0472">Membrane</keyword>
<dbReference type="SMART" id="SM00271">
    <property type="entry name" value="DnaJ"/>
    <property type="match status" value="1"/>
</dbReference>
<evidence type="ECO:0000256" key="4">
    <source>
        <dbReference type="ARBA" id="ARBA00022729"/>
    </source>
</evidence>
<dbReference type="PANTHER" id="PTHR44303">
    <property type="entry name" value="DNAJ HOMOLOG SUBFAMILY C MEMBER 16"/>
    <property type="match status" value="1"/>
</dbReference>
<dbReference type="PROSITE" id="PS00636">
    <property type="entry name" value="DNAJ_1"/>
    <property type="match status" value="1"/>
</dbReference>
<proteinExistence type="predicted"/>
<keyword evidence="7" id="KW-0072">Autophagy</keyword>
<dbReference type="InterPro" id="IPR052448">
    <property type="entry name" value="DnaJ_C16_autophagy_reg"/>
</dbReference>
<evidence type="ECO:0000259" key="14">
    <source>
        <dbReference type="PROSITE" id="PS50076"/>
    </source>
</evidence>
<evidence type="ECO:0000256" key="1">
    <source>
        <dbReference type="ARBA" id="ARBA00004163"/>
    </source>
</evidence>
<evidence type="ECO:0000256" key="12">
    <source>
        <dbReference type="SAM" id="Phobius"/>
    </source>
</evidence>
<gene>
    <name evidence="15" type="ORF">AAG570_009322</name>
</gene>
<evidence type="ECO:0000256" key="2">
    <source>
        <dbReference type="ARBA" id="ARBA00020921"/>
    </source>
</evidence>
<dbReference type="PANTHER" id="PTHR44303:SF2">
    <property type="entry name" value="DNAJ HOMOLOG SUBFAMILY C MEMBER 16"/>
    <property type="match status" value="1"/>
</dbReference>
<dbReference type="InterPro" id="IPR036869">
    <property type="entry name" value="J_dom_sf"/>
</dbReference>
<keyword evidence="5" id="KW-0256">Endoplasmic reticulum</keyword>
<dbReference type="Gene3D" id="1.10.287.110">
    <property type="entry name" value="DnaJ domain"/>
    <property type="match status" value="1"/>
</dbReference>
<feature type="transmembrane region" description="Helical" evidence="12">
    <location>
        <begin position="524"/>
        <end position="548"/>
    </location>
</feature>
<feature type="signal peptide" evidence="13">
    <location>
        <begin position="1"/>
        <end position="19"/>
    </location>
</feature>
<evidence type="ECO:0000256" key="6">
    <source>
        <dbReference type="ARBA" id="ARBA00022989"/>
    </source>
</evidence>
<evidence type="ECO:0000313" key="16">
    <source>
        <dbReference type="Proteomes" id="UP001558652"/>
    </source>
</evidence>
<name>A0ABD0YNR5_9HEMI</name>
<dbReference type="SUPFAM" id="SSF52833">
    <property type="entry name" value="Thioredoxin-like"/>
    <property type="match status" value="1"/>
</dbReference>
<keyword evidence="4 13" id="KW-0732">Signal</keyword>
<evidence type="ECO:0000256" key="13">
    <source>
        <dbReference type="SAM" id="SignalP"/>
    </source>
</evidence>
<dbReference type="CDD" id="cd02963">
    <property type="entry name" value="TRX_DnaJ"/>
    <property type="match status" value="1"/>
</dbReference>
<evidence type="ECO:0000256" key="8">
    <source>
        <dbReference type="ARBA" id="ARBA00023136"/>
    </source>
</evidence>
<keyword evidence="3 12" id="KW-0812">Transmembrane</keyword>
<evidence type="ECO:0000256" key="10">
    <source>
        <dbReference type="ARBA" id="ARBA00035002"/>
    </source>
</evidence>
<dbReference type="InterPro" id="IPR018253">
    <property type="entry name" value="DnaJ_domain_CS"/>
</dbReference>
<dbReference type="SUPFAM" id="SSF46565">
    <property type="entry name" value="Chaperone J-domain"/>
    <property type="match status" value="1"/>
</dbReference>
<dbReference type="Proteomes" id="UP001558652">
    <property type="component" value="Unassembled WGS sequence"/>
</dbReference>
<dbReference type="InterPro" id="IPR043361">
    <property type="entry name" value="DNAJC16_TRX"/>
</dbReference>
<dbReference type="GO" id="GO:0005789">
    <property type="term" value="C:endoplasmic reticulum membrane"/>
    <property type="evidence" value="ECO:0007669"/>
    <property type="project" value="UniProtKB-SubCell"/>
</dbReference>
<dbReference type="EMBL" id="JBFDAA010000004">
    <property type="protein sequence ID" value="KAL1137626.1"/>
    <property type="molecule type" value="Genomic_DNA"/>
</dbReference>
<accession>A0ABD0YNR5</accession>
<dbReference type="InterPro" id="IPR001623">
    <property type="entry name" value="DnaJ_domain"/>
</dbReference>
<dbReference type="AlphaFoldDB" id="A0ABD0YNR5"/>
<dbReference type="GO" id="GO:0006914">
    <property type="term" value="P:autophagy"/>
    <property type="evidence" value="ECO:0007669"/>
    <property type="project" value="UniProtKB-KW"/>
</dbReference>
<keyword evidence="16" id="KW-1185">Reference proteome</keyword>
<feature type="chain" id="PRO_5044840161" description="DnaJ homolog subfamily C member 16" evidence="13">
    <location>
        <begin position="20"/>
        <end position="778"/>
    </location>
</feature>
<protein>
    <recommendedName>
        <fullName evidence="2">DnaJ homolog subfamily C member 16</fullName>
    </recommendedName>
    <alternativeName>
        <fullName evidence="11">Endoplasmic reticulum DNA J domain-containing protein 8</fullName>
    </alternativeName>
</protein>
<comment type="function">
    <text evidence="10">Plays an important role in regulating the size of autophagosomes during the formation process.</text>
</comment>
<dbReference type="Pfam" id="PF00226">
    <property type="entry name" value="DnaJ"/>
    <property type="match status" value="1"/>
</dbReference>
<dbReference type="PRINTS" id="PR00625">
    <property type="entry name" value="JDOMAIN"/>
</dbReference>
<evidence type="ECO:0000313" key="15">
    <source>
        <dbReference type="EMBL" id="KAL1137626.1"/>
    </source>
</evidence>
<comment type="caution">
    <text evidence="15">The sequence shown here is derived from an EMBL/GenBank/DDBJ whole genome shotgun (WGS) entry which is preliminary data.</text>
</comment>
<keyword evidence="9" id="KW-0325">Glycoprotein</keyword>
<dbReference type="Gene3D" id="3.40.30.10">
    <property type="entry name" value="Glutaredoxin"/>
    <property type="match status" value="1"/>
</dbReference>
<evidence type="ECO:0000256" key="3">
    <source>
        <dbReference type="ARBA" id="ARBA00022692"/>
    </source>
</evidence>
<dbReference type="InterPro" id="IPR036249">
    <property type="entry name" value="Thioredoxin-like_sf"/>
</dbReference>